<comment type="caution">
    <text evidence="4">The sequence shown here is derived from an EMBL/GenBank/DDBJ whole genome shotgun (WGS) entry which is preliminary data.</text>
</comment>
<reference evidence="4 5" key="2">
    <citation type="submission" date="2019-06" db="EMBL/GenBank/DDBJ databases">
        <title>Martelella lutilitoris sp. nov., isolated from a tidal mudflat.</title>
        <authorList>
            <person name="Kim Y.-J."/>
        </authorList>
    </citation>
    <scope>NUCLEOTIDE SEQUENCE [LARGE SCALE GENOMIC DNA]</scope>
    <source>
        <strain evidence="4 5">GH2-6</strain>
    </source>
</reference>
<dbReference type="PRINTS" id="PR00080">
    <property type="entry name" value="SDRFAMILY"/>
</dbReference>
<comment type="similarity">
    <text evidence="1 3">Belongs to the short-chain dehydrogenases/reductases (SDR) family.</text>
</comment>
<evidence type="ECO:0000256" key="2">
    <source>
        <dbReference type="ARBA" id="ARBA00023002"/>
    </source>
</evidence>
<keyword evidence="2" id="KW-0560">Oxidoreductase</keyword>
<dbReference type="EMBL" id="VCLB01000004">
    <property type="protein sequence ID" value="TNB48477.1"/>
    <property type="molecule type" value="Genomic_DNA"/>
</dbReference>
<dbReference type="PANTHER" id="PTHR44196">
    <property type="entry name" value="DEHYDROGENASE/REDUCTASE SDR FAMILY MEMBER 7B"/>
    <property type="match status" value="1"/>
</dbReference>
<dbReference type="OrthoDB" id="9810734at2"/>
<keyword evidence="5" id="KW-1185">Reference proteome</keyword>
<protein>
    <submittedName>
        <fullName evidence="4">SDR family NAD(P)-dependent oxidoreductase</fullName>
    </submittedName>
</protein>
<evidence type="ECO:0000256" key="1">
    <source>
        <dbReference type="ARBA" id="ARBA00006484"/>
    </source>
</evidence>
<dbReference type="Proteomes" id="UP000307874">
    <property type="component" value="Unassembled WGS sequence"/>
</dbReference>
<dbReference type="PROSITE" id="PS00061">
    <property type="entry name" value="ADH_SHORT"/>
    <property type="match status" value="1"/>
</dbReference>
<evidence type="ECO:0000313" key="4">
    <source>
        <dbReference type="EMBL" id="TNB48477.1"/>
    </source>
</evidence>
<gene>
    <name evidence="4" type="ORF">FF124_09140</name>
</gene>
<reference evidence="4 5" key="1">
    <citation type="submission" date="2019-05" db="EMBL/GenBank/DDBJ databases">
        <authorList>
            <person name="Lee S.D."/>
        </authorList>
    </citation>
    <scope>NUCLEOTIDE SEQUENCE [LARGE SCALE GENOMIC DNA]</scope>
    <source>
        <strain evidence="4 5">GH2-6</strain>
    </source>
</reference>
<dbReference type="GO" id="GO:0016020">
    <property type="term" value="C:membrane"/>
    <property type="evidence" value="ECO:0007669"/>
    <property type="project" value="TreeGrafter"/>
</dbReference>
<accession>A0A5C4JT31</accession>
<dbReference type="PANTHER" id="PTHR44196:SF1">
    <property type="entry name" value="DEHYDROGENASE_REDUCTASE SDR FAMILY MEMBER 7B"/>
    <property type="match status" value="1"/>
</dbReference>
<dbReference type="SUPFAM" id="SSF51735">
    <property type="entry name" value="NAD(P)-binding Rossmann-fold domains"/>
    <property type="match status" value="1"/>
</dbReference>
<sequence length="249" mass="26590">MQLDGKKVLITGGSQGIGLALAMQCAEAGSHVVICARDRQRLEDIAGSSPGQIDIIQADLSLPGDVQRLVAEIGTHHADLSVLVNNAGVQHYADFFTDQPDREPNAIAHEMTVNFNAAAQLCLALIPILRRQEESAIVNVSSGLGLAPKKSAPVYCASKAAIRSFTKALRYQAEDAGSNMLVTDVIMALVETKMTQGRGAGKISPEQAAAAIIQGINTERREIWVGKTRLLRAIQRVSPSAAERLMRNG</sequence>
<proteinExistence type="inferred from homology"/>
<dbReference type="PRINTS" id="PR00081">
    <property type="entry name" value="GDHRDH"/>
</dbReference>
<dbReference type="Gene3D" id="3.40.50.720">
    <property type="entry name" value="NAD(P)-binding Rossmann-like Domain"/>
    <property type="match status" value="1"/>
</dbReference>
<name>A0A5C4JT31_9HYPH</name>
<dbReference type="GO" id="GO:0016491">
    <property type="term" value="F:oxidoreductase activity"/>
    <property type="evidence" value="ECO:0007669"/>
    <property type="project" value="UniProtKB-KW"/>
</dbReference>
<dbReference type="InterPro" id="IPR002347">
    <property type="entry name" value="SDR_fam"/>
</dbReference>
<evidence type="ECO:0000313" key="5">
    <source>
        <dbReference type="Proteomes" id="UP000307874"/>
    </source>
</evidence>
<organism evidence="4 5">
    <name type="scientific">Martelella lutilitoris</name>
    <dbReference type="NCBI Taxonomy" id="2583532"/>
    <lineage>
        <taxon>Bacteria</taxon>
        <taxon>Pseudomonadati</taxon>
        <taxon>Pseudomonadota</taxon>
        <taxon>Alphaproteobacteria</taxon>
        <taxon>Hyphomicrobiales</taxon>
        <taxon>Aurantimonadaceae</taxon>
        <taxon>Martelella</taxon>
    </lineage>
</organism>
<evidence type="ECO:0000256" key="3">
    <source>
        <dbReference type="RuleBase" id="RU000363"/>
    </source>
</evidence>
<dbReference type="InterPro" id="IPR036291">
    <property type="entry name" value="NAD(P)-bd_dom_sf"/>
</dbReference>
<dbReference type="InterPro" id="IPR020904">
    <property type="entry name" value="Sc_DH/Rdtase_CS"/>
</dbReference>
<dbReference type="AlphaFoldDB" id="A0A5C4JT31"/>
<dbReference type="RefSeq" id="WP_138748176.1">
    <property type="nucleotide sequence ID" value="NZ_VCLB01000004.1"/>
</dbReference>
<dbReference type="Pfam" id="PF00106">
    <property type="entry name" value="adh_short"/>
    <property type="match status" value="1"/>
</dbReference>